<feature type="domain" description="STAS" evidence="2">
    <location>
        <begin position="167"/>
        <end position="278"/>
    </location>
</feature>
<accession>A0ABW1LBB0</accession>
<dbReference type="PANTHER" id="PTHR33745">
    <property type="entry name" value="RSBT ANTAGONIST PROTEIN RSBS-RELATED"/>
    <property type="match status" value="1"/>
</dbReference>
<sequence length="283" mass="31893">MNIYLQSLGKMIVEKKYEIANAVHTDRMGPVVMTEEERQQFEQIEQHIIDIRANFIRLFGEALIDHVDQQKAVDNILLWGKETGEYFFNLGVPLDEALKDASFYRKHIWSAIQVEVETQNMSAATVFEIITIFDPLLDQAIYSFSLTYVESHQRSLDNAQKAFIEISVPVVPLFQGVAVLPLIGNIDTERASIVMEKTLHSATKLQLEKLIIDLSGIHIVDRAVAEQIFKIVDALSLIGVRTVLTGVRPEVAQIVVSQGINFNGLTIKGNLSQAMNEIFINLR</sequence>
<proteinExistence type="predicted"/>
<dbReference type="PROSITE" id="PS50801">
    <property type="entry name" value="STAS"/>
    <property type="match status" value="1"/>
</dbReference>
<dbReference type="Pfam" id="PF01740">
    <property type="entry name" value="STAS"/>
    <property type="match status" value="1"/>
</dbReference>
<dbReference type="Proteomes" id="UP001596170">
    <property type="component" value="Unassembled WGS sequence"/>
</dbReference>
<dbReference type="EMBL" id="JBHSRI010000025">
    <property type="protein sequence ID" value="MFC6040733.1"/>
    <property type="molecule type" value="Genomic_DNA"/>
</dbReference>
<dbReference type="CDD" id="cd07041">
    <property type="entry name" value="STAS_RsbR_RsbS_like"/>
    <property type="match status" value="1"/>
</dbReference>
<dbReference type="InterPro" id="IPR036513">
    <property type="entry name" value="STAS_dom_sf"/>
</dbReference>
<protein>
    <submittedName>
        <fullName evidence="3">STAS domain-containing protein</fullName>
    </submittedName>
</protein>
<evidence type="ECO:0000259" key="2">
    <source>
        <dbReference type="PROSITE" id="PS50801"/>
    </source>
</evidence>
<dbReference type="InterPro" id="IPR002645">
    <property type="entry name" value="STAS_dom"/>
</dbReference>
<evidence type="ECO:0000256" key="1">
    <source>
        <dbReference type="ARBA" id="ARBA00022553"/>
    </source>
</evidence>
<organism evidence="3 4">
    <name type="scientific">Paenisporosarcina macmurdoensis</name>
    <dbReference type="NCBI Taxonomy" id="212659"/>
    <lineage>
        <taxon>Bacteria</taxon>
        <taxon>Bacillati</taxon>
        <taxon>Bacillota</taxon>
        <taxon>Bacilli</taxon>
        <taxon>Bacillales</taxon>
        <taxon>Caryophanaceae</taxon>
        <taxon>Paenisporosarcina</taxon>
    </lineage>
</organism>
<evidence type="ECO:0000313" key="4">
    <source>
        <dbReference type="Proteomes" id="UP001596170"/>
    </source>
</evidence>
<evidence type="ECO:0000313" key="3">
    <source>
        <dbReference type="EMBL" id="MFC6040733.1"/>
    </source>
</evidence>
<dbReference type="SUPFAM" id="SSF52091">
    <property type="entry name" value="SpoIIaa-like"/>
    <property type="match status" value="1"/>
</dbReference>
<reference evidence="4" key="1">
    <citation type="journal article" date="2019" name="Int. J. Syst. Evol. Microbiol.">
        <title>The Global Catalogue of Microorganisms (GCM) 10K type strain sequencing project: providing services to taxonomists for standard genome sequencing and annotation.</title>
        <authorList>
            <consortium name="The Broad Institute Genomics Platform"/>
            <consortium name="The Broad Institute Genome Sequencing Center for Infectious Disease"/>
            <person name="Wu L."/>
            <person name="Ma J."/>
        </authorList>
    </citation>
    <scope>NUCLEOTIDE SEQUENCE [LARGE SCALE GENOMIC DNA]</scope>
    <source>
        <strain evidence="4">CCUG 54527</strain>
    </source>
</reference>
<dbReference type="PANTHER" id="PTHR33745:SF3">
    <property type="entry name" value="RSBT CO-ANTAGONIST PROTEIN RSBRC"/>
    <property type="match status" value="1"/>
</dbReference>
<comment type="caution">
    <text evidence="3">The sequence shown here is derived from an EMBL/GenBank/DDBJ whole genome shotgun (WGS) entry which is preliminary data.</text>
</comment>
<dbReference type="InterPro" id="IPR051932">
    <property type="entry name" value="Bact_StressResp_Reg"/>
</dbReference>
<keyword evidence="1" id="KW-0597">Phosphoprotein</keyword>
<keyword evidence="4" id="KW-1185">Reference proteome</keyword>
<dbReference type="Gene3D" id="3.30.750.24">
    <property type="entry name" value="STAS domain"/>
    <property type="match status" value="1"/>
</dbReference>
<dbReference type="RefSeq" id="WP_377735281.1">
    <property type="nucleotide sequence ID" value="NZ_JBHSRI010000025.1"/>
</dbReference>
<gene>
    <name evidence="3" type="ORF">ACFPYN_15000</name>
</gene>
<name>A0ABW1LBB0_9BACL</name>